<name>G7LI60_MEDTR</name>
<dbReference type="InterPro" id="IPR042197">
    <property type="entry name" value="Apaf_helical"/>
</dbReference>
<dbReference type="Proteomes" id="UP000002051">
    <property type="component" value="Chromosome 8"/>
</dbReference>
<dbReference type="InterPro" id="IPR044974">
    <property type="entry name" value="Disease_R_plants"/>
</dbReference>
<dbReference type="GO" id="GO:0043531">
    <property type="term" value="F:ADP binding"/>
    <property type="evidence" value="ECO:0007669"/>
    <property type="project" value="InterPro"/>
</dbReference>
<dbReference type="InterPro" id="IPR002182">
    <property type="entry name" value="NB-ARC"/>
</dbReference>
<evidence type="ECO:0000313" key="7">
    <source>
        <dbReference type="Proteomes" id="UP000002051"/>
    </source>
</evidence>
<accession>G7LI60</accession>
<reference evidence="5 7" key="2">
    <citation type="journal article" date="2014" name="BMC Genomics">
        <title>An improved genome release (version Mt4.0) for the model legume Medicago truncatula.</title>
        <authorList>
            <person name="Tang H."/>
            <person name="Krishnakumar V."/>
            <person name="Bidwell S."/>
            <person name="Rosen B."/>
            <person name="Chan A."/>
            <person name="Zhou S."/>
            <person name="Gentzbittel L."/>
            <person name="Childs K.L."/>
            <person name="Yandell M."/>
            <person name="Gundlach H."/>
            <person name="Mayer K.F."/>
            <person name="Schwartz D.C."/>
            <person name="Town C.D."/>
        </authorList>
    </citation>
    <scope>GENOME REANNOTATION</scope>
    <source>
        <strain evidence="6 7">cv. Jemalong A17</strain>
    </source>
</reference>
<dbReference type="PANTHER" id="PTHR11017">
    <property type="entry name" value="LEUCINE-RICH REPEAT-CONTAINING PROTEIN"/>
    <property type="match status" value="1"/>
</dbReference>
<dbReference type="InterPro" id="IPR027417">
    <property type="entry name" value="P-loop_NTPase"/>
</dbReference>
<dbReference type="InterPro" id="IPR036390">
    <property type="entry name" value="WH_DNA-bd_sf"/>
</dbReference>
<evidence type="ECO:0000259" key="4">
    <source>
        <dbReference type="Pfam" id="PF23282"/>
    </source>
</evidence>
<dbReference type="Gene3D" id="1.10.8.430">
    <property type="entry name" value="Helical domain of apoptotic protease-activating factors"/>
    <property type="match status" value="1"/>
</dbReference>
<dbReference type="PANTHER" id="PTHR11017:SF562">
    <property type="entry name" value="ADP-RIBOSYL CYCLASE_CYCLIC ADP-RIBOSE HYDROLASE"/>
    <property type="match status" value="1"/>
</dbReference>
<dbReference type="InterPro" id="IPR058192">
    <property type="entry name" value="WHD_ROQ1-like"/>
</dbReference>
<protein>
    <submittedName>
        <fullName evidence="5">Disease resistance protein (TIR-NBS-LRR class), putative</fullName>
    </submittedName>
</protein>
<dbReference type="Pfam" id="PF23282">
    <property type="entry name" value="WHD_ROQ1"/>
    <property type="match status" value="1"/>
</dbReference>
<evidence type="ECO:0000256" key="1">
    <source>
        <dbReference type="ARBA" id="ARBA00022614"/>
    </source>
</evidence>
<dbReference type="STRING" id="3880.G7LI60"/>
<dbReference type="SUPFAM" id="SSF46785">
    <property type="entry name" value="Winged helix' DNA-binding domain"/>
    <property type="match status" value="1"/>
</dbReference>
<dbReference type="SUPFAM" id="SSF52540">
    <property type="entry name" value="P-loop containing nucleoside triphosphate hydrolases"/>
    <property type="match status" value="1"/>
</dbReference>
<dbReference type="EnsemblPlants" id="AET01610">
    <property type="protein sequence ID" value="AET01610"/>
    <property type="gene ID" value="MTR_8g018020"/>
</dbReference>
<accession>A0A0C3XX71</accession>
<dbReference type="PaxDb" id="3880-AET01610"/>
<sequence length="973" mass="111470">MSVSNTNTCRTPDMSLIRSVGVTEIPAFFFIIFTFLDRDDSQLIEKIVEDVGKKSSRMHPIELEGLNEIDENKGDTESLLKKYQRIGIWGMGGIGKTTIARQMFAKHFAQYESACFLENACEEVDKFKQMQVRSNLLSELLNRQITPTEHRSKSIRSRLTSTKVFIVLDDVDNAYILDYLCEPLGGLGPQSRLIITTRDKHILSGTVDEIYEVTKWKFEESQKLFCLGAFKQTYPEEGYKGFSKIAIECAGGVPLALKVLGLHFKKREYEFWESELNYMEKRGESLGEIQQVLKVSYNRLPLQQKEMFLDVAFFFKDENKDFVIRILDACGFSAIGGIESLKDKALITISKTNRIQMHDLLQQLAFDIVRIGPKKQSPFRDKEVSDVLKSKKGNDAVRGIIFDLSQKVNLHIQANTFNEMTYLRFLKLYVPMGKEKSTKLYPPDQGIMPFSDELRYLEWSEYPFKSLPHPFCAEYLVEIHLPHSNIEHIWEGNQIRLRVSAETINIRECKKLIKLLDLSRAFKLKCLYLSGCQSLCEIKPHIFSKDTIVTVLLDGCKNLQSLISRDHLRSLEEIDVRGCCRLKEFSVSSDSIERLDLTNTGIDKLNPSIGRMCKLVRLNLEGLLLDNLPNEFSDLGSLTELCLSNCKNLQLLPELPPHLKVFHAENCTSLVTTSTLKTFSEKMNGKEIYISYKNCTSLDRPSSIDRNLEDGILTMKHAAFHNILVRNNSSQTGKYEYNSVQFCLPFPGRRVPREFQHDIKKSCITIELRKLPYLLGFIFTVVVSPSSDENQDAEIRCQCYSKVGRWKVGNASNFKWNHKNTTKLKSDHVFVWYDPYLSDTILRSGHTAFSFDFSITGGNNNRSLSMPMKECGICPIYLSEFHMLSTTLNLDEDTQLNICEAVKSESKLSRRYDEVCSYFEPSDTCDWELALKKICHCSHDCDCDCDCDRGCLKGKKLSLPFIVFLSLHKLLIV</sequence>
<keyword evidence="2" id="KW-0677">Repeat</keyword>
<evidence type="ECO:0000313" key="6">
    <source>
        <dbReference type="EnsemblPlants" id="AET01610"/>
    </source>
</evidence>
<feature type="domain" description="NB-ARC" evidence="3">
    <location>
        <begin position="81"/>
        <end position="232"/>
    </location>
</feature>
<dbReference type="EMBL" id="CM001224">
    <property type="protein sequence ID" value="AET01610.2"/>
    <property type="molecule type" value="Genomic_DNA"/>
</dbReference>
<gene>
    <name evidence="5" type="ordered locus">MTR_8g018020</name>
</gene>
<keyword evidence="1" id="KW-0433">Leucine-rich repeat</keyword>
<dbReference type="HOGENOM" id="CLU_001561_0_0_1"/>
<dbReference type="Pfam" id="PF00931">
    <property type="entry name" value="NB-ARC"/>
    <property type="match status" value="1"/>
</dbReference>
<dbReference type="Gene3D" id="3.40.50.300">
    <property type="entry name" value="P-loop containing nucleotide triphosphate hydrolases"/>
    <property type="match status" value="1"/>
</dbReference>
<dbReference type="GO" id="GO:0006952">
    <property type="term" value="P:defense response"/>
    <property type="evidence" value="ECO:0007669"/>
    <property type="project" value="InterPro"/>
</dbReference>
<reference evidence="6" key="3">
    <citation type="submission" date="2015-04" db="UniProtKB">
        <authorList>
            <consortium name="EnsemblPlants"/>
        </authorList>
    </citation>
    <scope>IDENTIFICATION</scope>
    <source>
        <strain evidence="6">cv. Jemalong A17</strain>
    </source>
</reference>
<evidence type="ECO:0000313" key="5">
    <source>
        <dbReference type="EMBL" id="AET01610.2"/>
    </source>
</evidence>
<dbReference type="InterPro" id="IPR032675">
    <property type="entry name" value="LRR_dom_sf"/>
</dbReference>
<dbReference type="PRINTS" id="PR00364">
    <property type="entry name" value="DISEASERSIST"/>
</dbReference>
<dbReference type="Pfam" id="PF07725">
    <property type="entry name" value="LRR_3"/>
    <property type="match status" value="1"/>
</dbReference>
<organism evidence="5 7">
    <name type="scientific">Medicago truncatula</name>
    <name type="common">Barrel medic</name>
    <name type="synonym">Medicago tribuloides</name>
    <dbReference type="NCBI Taxonomy" id="3880"/>
    <lineage>
        <taxon>Eukaryota</taxon>
        <taxon>Viridiplantae</taxon>
        <taxon>Streptophyta</taxon>
        <taxon>Embryophyta</taxon>
        <taxon>Tracheophyta</taxon>
        <taxon>Spermatophyta</taxon>
        <taxon>Magnoliopsida</taxon>
        <taxon>eudicotyledons</taxon>
        <taxon>Gunneridae</taxon>
        <taxon>Pentapetalae</taxon>
        <taxon>rosids</taxon>
        <taxon>fabids</taxon>
        <taxon>Fabales</taxon>
        <taxon>Fabaceae</taxon>
        <taxon>Papilionoideae</taxon>
        <taxon>50 kb inversion clade</taxon>
        <taxon>NPAAA clade</taxon>
        <taxon>Hologalegina</taxon>
        <taxon>IRL clade</taxon>
        <taxon>Trifolieae</taxon>
        <taxon>Medicago</taxon>
    </lineage>
</organism>
<dbReference type="AlphaFoldDB" id="G7LI60"/>
<evidence type="ECO:0000259" key="3">
    <source>
        <dbReference type="Pfam" id="PF00931"/>
    </source>
</evidence>
<feature type="domain" description="Disease resistance protein Roq1-like winged-helix" evidence="4">
    <location>
        <begin position="303"/>
        <end position="370"/>
    </location>
</feature>
<keyword evidence="7" id="KW-1185">Reference proteome</keyword>
<dbReference type="eggNOG" id="ENOG502SI7S">
    <property type="taxonomic scope" value="Eukaryota"/>
</dbReference>
<proteinExistence type="predicted"/>
<evidence type="ECO:0000256" key="2">
    <source>
        <dbReference type="ARBA" id="ARBA00022737"/>
    </source>
</evidence>
<dbReference type="Gene3D" id="3.80.10.10">
    <property type="entry name" value="Ribonuclease Inhibitor"/>
    <property type="match status" value="2"/>
</dbReference>
<dbReference type="InterPro" id="IPR011713">
    <property type="entry name" value="Leu-rich_rpt_3"/>
</dbReference>
<dbReference type="SUPFAM" id="SSF52058">
    <property type="entry name" value="L domain-like"/>
    <property type="match status" value="1"/>
</dbReference>
<reference evidence="5 7" key="1">
    <citation type="journal article" date="2011" name="Nature">
        <title>The Medicago genome provides insight into the evolution of rhizobial symbioses.</title>
        <authorList>
            <person name="Young N.D."/>
            <person name="Debelle F."/>
            <person name="Oldroyd G.E."/>
            <person name="Geurts R."/>
            <person name="Cannon S.B."/>
            <person name="Udvardi M.K."/>
            <person name="Benedito V.A."/>
            <person name="Mayer K.F."/>
            <person name="Gouzy J."/>
            <person name="Schoof H."/>
            <person name="Van de Peer Y."/>
            <person name="Proost S."/>
            <person name="Cook D.R."/>
            <person name="Meyers B.C."/>
            <person name="Spannagl M."/>
            <person name="Cheung F."/>
            <person name="De Mita S."/>
            <person name="Krishnakumar V."/>
            <person name="Gundlach H."/>
            <person name="Zhou S."/>
            <person name="Mudge J."/>
            <person name="Bharti A.K."/>
            <person name="Murray J.D."/>
            <person name="Naoumkina M.A."/>
            <person name="Rosen B."/>
            <person name="Silverstein K.A."/>
            <person name="Tang H."/>
            <person name="Rombauts S."/>
            <person name="Zhao P.X."/>
            <person name="Zhou P."/>
            <person name="Barbe V."/>
            <person name="Bardou P."/>
            <person name="Bechner M."/>
            <person name="Bellec A."/>
            <person name="Berger A."/>
            <person name="Berges H."/>
            <person name="Bidwell S."/>
            <person name="Bisseling T."/>
            <person name="Choisne N."/>
            <person name="Couloux A."/>
            <person name="Denny R."/>
            <person name="Deshpande S."/>
            <person name="Dai X."/>
            <person name="Doyle J.J."/>
            <person name="Dudez A.M."/>
            <person name="Farmer A.D."/>
            <person name="Fouteau S."/>
            <person name="Franken C."/>
            <person name="Gibelin C."/>
            <person name="Gish J."/>
            <person name="Goldstein S."/>
            <person name="Gonzalez A.J."/>
            <person name="Green P.J."/>
            <person name="Hallab A."/>
            <person name="Hartog M."/>
            <person name="Hua A."/>
            <person name="Humphray S.J."/>
            <person name="Jeong D.H."/>
            <person name="Jing Y."/>
            <person name="Jocker A."/>
            <person name="Kenton S.M."/>
            <person name="Kim D.J."/>
            <person name="Klee K."/>
            <person name="Lai H."/>
            <person name="Lang C."/>
            <person name="Lin S."/>
            <person name="Macmil S.L."/>
            <person name="Magdelenat G."/>
            <person name="Matthews L."/>
            <person name="McCorrison J."/>
            <person name="Monaghan E.L."/>
            <person name="Mun J.H."/>
            <person name="Najar F.Z."/>
            <person name="Nicholson C."/>
            <person name="Noirot C."/>
            <person name="O'Bleness M."/>
            <person name="Paule C.R."/>
            <person name="Poulain J."/>
            <person name="Prion F."/>
            <person name="Qin B."/>
            <person name="Qu C."/>
            <person name="Retzel E.F."/>
            <person name="Riddle C."/>
            <person name="Sallet E."/>
            <person name="Samain S."/>
            <person name="Samson N."/>
            <person name="Sanders I."/>
            <person name="Saurat O."/>
            <person name="Scarpelli C."/>
            <person name="Schiex T."/>
            <person name="Segurens B."/>
            <person name="Severin A.J."/>
            <person name="Sherrier D.J."/>
            <person name="Shi R."/>
            <person name="Sims S."/>
            <person name="Singer S.R."/>
            <person name="Sinharoy S."/>
            <person name="Sterck L."/>
            <person name="Viollet A."/>
            <person name="Wang B.B."/>
            <person name="Wang K."/>
            <person name="Wang M."/>
            <person name="Wang X."/>
            <person name="Warfsmann J."/>
            <person name="Weissenbach J."/>
            <person name="White D.D."/>
            <person name="White J.D."/>
            <person name="Wiley G.B."/>
            <person name="Wincker P."/>
            <person name="Xing Y."/>
            <person name="Yang L."/>
            <person name="Yao Z."/>
            <person name="Ying F."/>
            <person name="Zhai J."/>
            <person name="Zhou L."/>
            <person name="Zuber A."/>
            <person name="Denarie J."/>
            <person name="Dixon R.A."/>
            <person name="May G.D."/>
            <person name="Schwartz D.C."/>
            <person name="Rogers J."/>
            <person name="Quetier F."/>
            <person name="Town C.D."/>
            <person name="Roe B.A."/>
        </authorList>
    </citation>
    <scope>NUCLEOTIDE SEQUENCE [LARGE SCALE GENOMIC DNA]</scope>
    <source>
        <strain evidence="5">A17</strain>
        <strain evidence="6 7">cv. Jemalong A17</strain>
    </source>
</reference>